<evidence type="ECO:0000256" key="2">
    <source>
        <dbReference type="ARBA" id="ARBA00022618"/>
    </source>
</evidence>
<keyword evidence="6" id="KW-0573">Peptidoglycan synthesis</keyword>
<evidence type="ECO:0000259" key="10">
    <source>
        <dbReference type="Pfam" id="PF03033"/>
    </source>
</evidence>
<evidence type="ECO:0000256" key="1">
    <source>
        <dbReference type="ARBA" id="ARBA00022475"/>
    </source>
</evidence>
<name>A0A0F9VC22_9ZZZZ</name>
<proteinExistence type="inferred from homology"/>
<accession>A0A0F9VC22</accession>
<keyword evidence="2" id="KW-0132">Cell division</keyword>
<keyword evidence="4" id="KW-0808">Transferase</keyword>
<keyword evidence="8" id="KW-0131">Cell cycle</keyword>
<keyword evidence="9" id="KW-0961">Cell wall biogenesis/degradation</keyword>
<gene>
    <name evidence="12" type="ORF">LCGC14_0101750</name>
</gene>
<evidence type="ECO:0000256" key="5">
    <source>
        <dbReference type="ARBA" id="ARBA00022960"/>
    </source>
</evidence>
<evidence type="ECO:0000256" key="8">
    <source>
        <dbReference type="ARBA" id="ARBA00023306"/>
    </source>
</evidence>
<evidence type="ECO:0000256" key="7">
    <source>
        <dbReference type="ARBA" id="ARBA00023136"/>
    </source>
</evidence>
<keyword evidence="5" id="KW-0133">Cell shape</keyword>
<dbReference type="InterPro" id="IPR007235">
    <property type="entry name" value="Glyco_trans_28_C"/>
</dbReference>
<evidence type="ECO:0008006" key="13">
    <source>
        <dbReference type="Google" id="ProtNLM"/>
    </source>
</evidence>
<evidence type="ECO:0000256" key="9">
    <source>
        <dbReference type="ARBA" id="ARBA00023316"/>
    </source>
</evidence>
<dbReference type="Gene3D" id="3.40.50.2000">
    <property type="entry name" value="Glycogen Phosphorylase B"/>
    <property type="match status" value="2"/>
</dbReference>
<dbReference type="GO" id="GO:0009252">
    <property type="term" value="P:peptidoglycan biosynthetic process"/>
    <property type="evidence" value="ECO:0007669"/>
    <property type="project" value="UniProtKB-KW"/>
</dbReference>
<comment type="caution">
    <text evidence="12">The sequence shown here is derived from an EMBL/GenBank/DDBJ whole genome shotgun (WGS) entry which is preliminary data.</text>
</comment>
<evidence type="ECO:0000256" key="4">
    <source>
        <dbReference type="ARBA" id="ARBA00022679"/>
    </source>
</evidence>
<dbReference type="AlphaFoldDB" id="A0A0F9VC22"/>
<evidence type="ECO:0000256" key="6">
    <source>
        <dbReference type="ARBA" id="ARBA00022984"/>
    </source>
</evidence>
<dbReference type="GO" id="GO:0071555">
    <property type="term" value="P:cell wall organization"/>
    <property type="evidence" value="ECO:0007669"/>
    <property type="project" value="UniProtKB-KW"/>
</dbReference>
<dbReference type="Pfam" id="PF04101">
    <property type="entry name" value="Glyco_tran_28_C"/>
    <property type="match status" value="1"/>
</dbReference>
<dbReference type="Pfam" id="PF03033">
    <property type="entry name" value="Glyco_transf_28"/>
    <property type="match status" value="1"/>
</dbReference>
<organism evidence="12">
    <name type="scientific">marine sediment metagenome</name>
    <dbReference type="NCBI Taxonomy" id="412755"/>
    <lineage>
        <taxon>unclassified sequences</taxon>
        <taxon>metagenomes</taxon>
        <taxon>ecological metagenomes</taxon>
    </lineage>
</organism>
<dbReference type="EMBL" id="LAZR01000029">
    <property type="protein sequence ID" value="KKO02726.1"/>
    <property type="molecule type" value="Genomic_DNA"/>
</dbReference>
<reference evidence="12" key="1">
    <citation type="journal article" date="2015" name="Nature">
        <title>Complex archaea that bridge the gap between prokaryotes and eukaryotes.</title>
        <authorList>
            <person name="Spang A."/>
            <person name="Saw J.H."/>
            <person name="Jorgensen S.L."/>
            <person name="Zaremba-Niedzwiedzka K."/>
            <person name="Martijn J."/>
            <person name="Lind A.E."/>
            <person name="van Eijk R."/>
            <person name="Schleper C."/>
            <person name="Guy L."/>
            <person name="Ettema T.J."/>
        </authorList>
    </citation>
    <scope>NUCLEOTIDE SEQUENCE</scope>
</reference>
<keyword evidence="1" id="KW-1003">Cell membrane</keyword>
<sequence length="382" mass="43041">MKILFTGGGTGGHIFPIIAVAREIKKLQISAPEQSKTKLKLFYIGPRDPFGEIFLSQEGIKIKSIYAGKFRRYLDADALVQNFIDIFFKIPIGIFQSFFYIFFLSPDLIFSKGGYGSLPPVLTSWILGVPIFLHESDVIPGLSNRILSRFSSLIFVSFPKTEYFPLSKTALVSNPIRRELLDGSVNEAKKVFKLRAEKNRPLILILGGSQGARRINDLVLNILPQLLNDFEIIHQCGDKNFKQVRAEANIVIKKEQQEYYHLYPFLREGEIKHAYKACDLVICRSGSSSIFEISAFGKPSILVPLPEAAQNHQAKNAQVYAKTGATLIIEEANLTPHFFLDRLNSLFSHPENLEKMKEEAIRFSRPEAAKKIAQSIVSYLLG</sequence>
<protein>
    <recommendedName>
        <fullName evidence="13">Glycosyl transferase family 28 C-terminal domain-containing protein</fullName>
    </recommendedName>
</protein>
<dbReference type="PANTHER" id="PTHR21015">
    <property type="entry name" value="UDP-N-ACETYLGLUCOSAMINE--N-ACETYLMURAMYL-(PENTAPEPTIDE) PYROPHOSPHORYL-UNDECAPRENOL N-ACETYLGLUCOSAMINE TRANSFERASE 1"/>
    <property type="match status" value="1"/>
</dbReference>
<keyword evidence="7" id="KW-0472">Membrane</keyword>
<keyword evidence="3" id="KW-0328">Glycosyltransferase</keyword>
<dbReference type="GO" id="GO:0005975">
    <property type="term" value="P:carbohydrate metabolic process"/>
    <property type="evidence" value="ECO:0007669"/>
    <property type="project" value="InterPro"/>
</dbReference>
<dbReference type="GO" id="GO:0008360">
    <property type="term" value="P:regulation of cell shape"/>
    <property type="evidence" value="ECO:0007669"/>
    <property type="project" value="UniProtKB-KW"/>
</dbReference>
<feature type="domain" description="Glycosyltransferase family 28 N-terminal" evidence="10">
    <location>
        <begin position="3"/>
        <end position="152"/>
    </location>
</feature>
<dbReference type="GO" id="GO:0050511">
    <property type="term" value="F:undecaprenyldiphospho-muramoylpentapeptide beta-N-acetylglucosaminyltransferase activity"/>
    <property type="evidence" value="ECO:0007669"/>
    <property type="project" value="InterPro"/>
</dbReference>
<dbReference type="InterPro" id="IPR004276">
    <property type="entry name" value="GlycoTrans_28_N"/>
</dbReference>
<dbReference type="SUPFAM" id="SSF53756">
    <property type="entry name" value="UDP-Glycosyltransferase/glycogen phosphorylase"/>
    <property type="match status" value="1"/>
</dbReference>
<dbReference type="HAMAP" id="MF_00033">
    <property type="entry name" value="MurG"/>
    <property type="match status" value="1"/>
</dbReference>
<dbReference type="InterPro" id="IPR006009">
    <property type="entry name" value="GlcNAc_MurG"/>
</dbReference>
<dbReference type="CDD" id="cd03785">
    <property type="entry name" value="GT28_MurG"/>
    <property type="match status" value="1"/>
</dbReference>
<evidence type="ECO:0000313" key="12">
    <source>
        <dbReference type="EMBL" id="KKO02726.1"/>
    </source>
</evidence>
<dbReference type="GO" id="GO:0051301">
    <property type="term" value="P:cell division"/>
    <property type="evidence" value="ECO:0007669"/>
    <property type="project" value="UniProtKB-KW"/>
</dbReference>
<evidence type="ECO:0000256" key="3">
    <source>
        <dbReference type="ARBA" id="ARBA00022676"/>
    </source>
</evidence>
<feature type="domain" description="Glycosyl transferase family 28 C-terminal" evidence="11">
    <location>
        <begin position="203"/>
        <end position="371"/>
    </location>
</feature>
<evidence type="ECO:0000259" key="11">
    <source>
        <dbReference type="Pfam" id="PF04101"/>
    </source>
</evidence>
<dbReference type="PANTHER" id="PTHR21015:SF22">
    <property type="entry name" value="GLYCOSYLTRANSFERASE"/>
    <property type="match status" value="1"/>
</dbReference>
<dbReference type="NCBIfam" id="TIGR01133">
    <property type="entry name" value="murG"/>
    <property type="match status" value="1"/>
</dbReference>